<dbReference type="Proteomes" id="UP000594262">
    <property type="component" value="Unplaced"/>
</dbReference>
<keyword evidence="1" id="KW-1133">Transmembrane helix</keyword>
<sequence>MKKMMDVPPPYLFLMLNWSILVVLRWAGDRNYYYSDLTPIDGEAAITMLGNITLWMFNIVFIFMNITEIANRLRGGDVNIHKIMMVICCVCSLPIFIASVMGMNYLSKPHFDRYEVGRWSRVILGMITGVLSVIQSFLHYRMNRDEMAGLVDASPCFIICQRRK</sequence>
<name>A0A7M5UQZ1_9CNID</name>
<evidence type="ECO:0000313" key="2">
    <source>
        <dbReference type="EnsemblMetazoa" id="CLYHEMP003035.1"/>
    </source>
</evidence>
<keyword evidence="3" id="KW-1185">Reference proteome</keyword>
<feature type="transmembrane region" description="Helical" evidence="1">
    <location>
        <begin position="48"/>
        <end position="71"/>
    </location>
</feature>
<dbReference type="GeneID" id="136810707"/>
<dbReference type="RefSeq" id="XP_066923400.1">
    <property type="nucleotide sequence ID" value="XM_067067299.1"/>
</dbReference>
<evidence type="ECO:0000313" key="3">
    <source>
        <dbReference type="Proteomes" id="UP000594262"/>
    </source>
</evidence>
<proteinExistence type="predicted"/>
<keyword evidence="1" id="KW-0472">Membrane</keyword>
<feature type="transmembrane region" description="Helical" evidence="1">
    <location>
        <begin position="83"/>
        <end position="107"/>
    </location>
</feature>
<evidence type="ECO:0000256" key="1">
    <source>
        <dbReference type="SAM" id="Phobius"/>
    </source>
</evidence>
<feature type="transmembrane region" description="Helical" evidence="1">
    <location>
        <begin position="12"/>
        <end position="28"/>
    </location>
</feature>
<dbReference type="AlphaFoldDB" id="A0A7M5UQZ1"/>
<feature type="transmembrane region" description="Helical" evidence="1">
    <location>
        <begin position="119"/>
        <end position="138"/>
    </location>
</feature>
<dbReference type="EnsemblMetazoa" id="CLYHEMT003035.1">
    <property type="protein sequence ID" value="CLYHEMP003035.1"/>
    <property type="gene ID" value="CLYHEMG003035"/>
</dbReference>
<protein>
    <submittedName>
        <fullName evidence="2">Uncharacterized protein</fullName>
    </submittedName>
</protein>
<accession>A0A7M5UQZ1</accession>
<keyword evidence="1" id="KW-0812">Transmembrane</keyword>
<organism evidence="2 3">
    <name type="scientific">Clytia hemisphaerica</name>
    <dbReference type="NCBI Taxonomy" id="252671"/>
    <lineage>
        <taxon>Eukaryota</taxon>
        <taxon>Metazoa</taxon>
        <taxon>Cnidaria</taxon>
        <taxon>Hydrozoa</taxon>
        <taxon>Hydroidolina</taxon>
        <taxon>Leptothecata</taxon>
        <taxon>Obeliida</taxon>
        <taxon>Clytiidae</taxon>
        <taxon>Clytia</taxon>
    </lineage>
</organism>
<reference evidence="2" key="1">
    <citation type="submission" date="2021-01" db="UniProtKB">
        <authorList>
            <consortium name="EnsemblMetazoa"/>
        </authorList>
    </citation>
    <scope>IDENTIFICATION</scope>
</reference>